<dbReference type="Gene3D" id="3.40.470.10">
    <property type="entry name" value="Uracil-DNA glycosylase-like domain"/>
    <property type="match status" value="1"/>
</dbReference>
<dbReference type="InterPro" id="IPR018085">
    <property type="entry name" value="Ura-DNA_Glyclase_AS"/>
</dbReference>
<feature type="active site" description="Proton acceptor" evidence="11 12">
    <location>
        <position position="82"/>
    </location>
</feature>
<keyword evidence="8 11" id="KW-0227">DNA damage</keyword>
<evidence type="ECO:0000259" key="14">
    <source>
        <dbReference type="SMART" id="SM00986"/>
    </source>
</evidence>
<feature type="domain" description="Uracil-DNA glycosylase-like" evidence="14">
    <location>
        <begin position="67"/>
        <end position="225"/>
    </location>
</feature>
<keyword evidence="10 11" id="KW-0234">DNA repair</keyword>
<evidence type="ECO:0000256" key="7">
    <source>
        <dbReference type="ARBA" id="ARBA00022490"/>
    </source>
</evidence>
<proteinExistence type="inferred from homology"/>
<reference evidence="15 16" key="1">
    <citation type="submission" date="2010-07" db="EMBL/GenBank/DDBJ databases">
        <authorList>
            <person name="Muzny D."/>
            <person name="Qin X."/>
            <person name="Deng J."/>
            <person name="Jiang H."/>
            <person name="Liu Y."/>
            <person name="Qu J."/>
            <person name="Song X.-Z."/>
            <person name="Zhang L."/>
            <person name="Thornton R."/>
            <person name="Coyle M."/>
            <person name="Francisco L."/>
            <person name="Jackson L."/>
            <person name="Javaid M."/>
            <person name="Korchina V."/>
            <person name="Kovar C."/>
            <person name="Mata R."/>
            <person name="Mathew T."/>
            <person name="Ngo R."/>
            <person name="Nguyen L."/>
            <person name="Nguyen N."/>
            <person name="Okwuonu G."/>
            <person name="Ongeri F."/>
            <person name="Pham C."/>
            <person name="Simmons D."/>
            <person name="Wilczek-Boney K."/>
            <person name="Hale W."/>
            <person name="Jakkamsetti A."/>
            <person name="Pham P."/>
            <person name="Ruth R."/>
            <person name="San Lucas F."/>
            <person name="Warren J."/>
            <person name="Zhang J."/>
            <person name="Zhao Z."/>
            <person name="Zhou C."/>
            <person name="Zhu D."/>
            <person name="Lee S."/>
            <person name="Bess C."/>
            <person name="Blankenburg K."/>
            <person name="Forbes L."/>
            <person name="Fu Q."/>
            <person name="Gubbala S."/>
            <person name="Hirani K."/>
            <person name="Jayaseelan J.C."/>
            <person name="Lara F."/>
            <person name="Munidasa M."/>
            <person name="Palculict T."/>
            <person name="Patil S."/>
            <person name="Pu L.-L."/>
            <person name="Saada N."/>
            <person name="Tang L."/>
            <person name="Weissenberger G."/>
            <person name="Zhu Y."/>
            <person name="Hemphill L."/>
            <person name="Shang Y."/>
            <person name="Youmans B."/>
            <person name="Ayvaz T."/>
            <person name="Ross M."/>
            <person name="Santibanez J."/>
            <person name="Aqrawi P."/>
            <person name="Gross S."/>
            <person name="Joshi V."/>
            <person name="Fowler G."/>
            <person name="Nazareth L."/>
            <person name="Reid J."/>
            <person name="Worley K."/>
            <person name="Petrosino J."/>
            <person name="Highlander S."/>
            <person name="Gibbs R."/>
        </authorList>
    </citation>
    <scope>NUCLEOTIDE SEQUENCE [LARGE SCALE GENOMIC DNA]</scope>
    <source>
        <strain evidence="15 16">ATCC 6249</strain>
    </source>
</reference>
<dbReference type="PANTHER" id="PTHR11264">
    <property type="entry name" value="URACIL-DNA GLYCOSYLASE"/>
    <property type="match status" value="1"/>
</dbReference>
<keyword evidence="9 11" id="KW-0378">Hydrolase</keyword>
<evidence type="ECO:0000256" key="11">
    <source>
        <dbReference type="HAMAP-Rule" id="MF_00148"/>
    </source>
</evidence>
<dbReference type="GO" id="GO:0097510">
    <property type="term" value="P:base-excision repair, AP site formation via deaminated base removal"/>
    <property type="evidence" value="ECO:0007669"/>
    <property type="project" value="TreeGrafter"/>
</dbReference>
<name>E0PRG0_STRMT</name>
<dbReference type="HAMAP" id="MF_00148">
    <property type="entry name" value="UDG"/>
    <property type="match status" value="1"/>
</dbReference>
<dbReference type="InterPro" id="IPR036895">
    <property type="entry name" value="Uracil-DNA_glycosylase-like_sf"/>
</dbReference>
<evidence type="ECO:0000256" key="12">
    <source>
        <dbReference type="PROSITE-ProRule" id="PRU10072"/>
    </source>
</evidence>
<evidence type="ECO:0000256" key="8">
    <source>
        <dbReference type="ARBA" id="ARBA00022763"/>
    </source>
</evidence>
<dbReference type="CDD" id="cd10027">
    <property type="entry name" value="UDG-F1-like"/>
    <property type="match status" value="1"/>
</dbReference>
<evidence type="ECO:0000313" key="15">
    <source>
        <dbReference type="EMBL" id="EFM31711.1"/>
    </source>
</evidence>
<evidence type="ECO:0000256" key="13">
    <source>
        <dbReference type="RuleBase" id="RU003780"/>
    </source>
</evidence>
<keyword evidence="15" id="KW-0326">Glycosidase</keyword>
<evidence type="ECO:0000256" key="6">
    <source>
        <dbReference type="ARBA" id="ARBA00018429"/>
    </source>
</evidence>
<dbReference type="AlphaFoldDB" id="E0PRG0"/>
<dbReference type="NCBIfam" id="NF003591">
    <property type="entry name" value="PRK05254.1-4"/>
    <property type="match status" value="1"/>
</dbReference>
<gene>
    <name evidence="11 15" type="primary">ung</name>
    <name evidence="15" type="ORF">HMPREF8571_1081</name>
</gene>
<dbReference type="GO" id="GO:0004844">
    <property type="term" value="F:uracil DNA N-glycosylase activity"/>
    <property type="evidence" value="ECO:0007669"/>
    <property type="project" value="UniProtKB-UniRule"/>
</dbReference>
<sequence length="237" mass="26137">MVSIATFCYNRGSKNEGAGFMQHSSWHALIKEQLPEGYFGKINQFMEQVYTQGTVYPPKEKVFQALLTTPLEEVKVVILGQDPYHGPGQAQGLSFSVPDAIPAPPSLQNILKELADDIGVKASHDLTAWAEQGVLLLNACLTVPAGQANGHAGHIWEPFTDAVIQVVNNLDRPVVFVLWGAYARKKKALVTNPHHLIIESAHPSPLSVYRGFWGSKPFSKANAFLRETGQEPINWLR</sequence>
<evidence type="ECO:0000256" key="5">
    <source>
        <dbReference type="ARBA" id="ARBA00012030"/>
    </source>
</evidence>
<dbReference type="EMBL" id="AEEN01000012">
    <property type="protein sequence ID" value="EFM31711.1"/>
    <property type="molecule type" value="Genomic_DNA"/>
</dbReference>
<evidence type="ECO:0000256" key="1">
    <source>
        <dbReference type="ARBA" id="ARBA00001400"/>
    </source>
</evidence>
<comment type="subcellular location">
    <subcellularLocation>
        <location evidence="3 11">Cytoplasm</location>
    </subcellularLocation>
</comment>
<dbReference type="SMART" id="SM00986">
    <property type="entry name" value="UDG"/>
    <property type="match status" value="1"/>
</dbReference>
<dbReference type="HOGENOM" id="CLU_032162_3_1_9"/>
<accession>E0PRG0</accession>
<dbReference type="Pfam" id="PF03167">
    <property type="entry name" value="UDG"/>
    <property type="match status" value="1"/>
</dbReference>
<dbReference type="Proteomes" id="UP000003823">
    <property type="component" value="Unassembled WGS sequence"/>
</dbReference>
<dbReference type="NCBIfam" id="NF003592">
    <property type="entry name" value="PRK05254.1-5"/>
    <property type="match status" value="1"/>
</dbReference>
<comment type="function">
    <text evidence="2 11 13">Excises uracil residues from the DNA which can arise as a result of misincorporation of dUMP residues by DNA polymerase or due to deamination of cytosine.</text>
</comment>
<dbReference type="SMART" id="SM00987">
    <property type="entry name" value="UreE_C"/>
    <property type="match status" value="1"/>
</dbReference>
<dbReference type="InterPro" id="IPR002043">
    <property type="entry name" value="UDG_fam1"/>
</dbReference>
<dbReference type="NCBIfam" id="NF003588">
    <property type="entry name" value="PRK05254.1-1"/>
    <property type="match status" value="1"/>
</dbReference>
<comment type="caution">
    <text evidence="15">The sequence shown here is derived from an EMBL/GenBank/DDBJ whole genome shotgun (WGS) entry which is preliminary data.</text>
</comment>
<dbReference type="eggNOG" id="COG0692">
    <property type="taxonomic scope" value="Bacteria"/>
</dbReference>
<comment type="catalytic activity">
    <reaction evidence="1 11 13">
        <text>Hydrolyzes single-stranded DNA or mismatched double-stranded DNA and polynucleotides, releasing free uracil.</text>
        <dbReference type="EC" id="3.2.2.27"/>
    </reaction>
</comment>
<dbReference type="GO" id="GO:0005737">
    <property type="term" value="C:cytoplasm"/>
    <property type="evidence" value="ECO:0007669"/>
    <property type="project" value="UniProtKB-SubCell"/>
</dbReference>
<evidence type="ECO:0000256" key="4">
    <source>
        <dbReference type="ARBA" id="ARBA00008184"/>
    </source>
</evidence>
<dbReference type="EC" id="3.2.2.27" evidence="5 11"/>
<organism evidence="15 16">
    <name type="scientific">Streptococcus mitis ATCC 6249</name>
    <dbReference type="NCBI Taxonomy" id="864567"/>
    <lineage>
        <taxon>Bacteria</taxon>
        <taxon>Bacillati</taxon>
        <taxon>Bacillota</taxon>
        <taxon>Bacilli</taxon>
        <taxon>Lactobacillales</taxon>
        <taxon>Streptococcaceae</taxon>
        <taxon>Streptococcus</taxon>
        <taxon>Streptococcus mitis group</taxon>
    </lineage>
</organism>
<dbReference type="NCBIfam" id="NF003589">
    <property type="entry name" value="PRK05254.1-2"/>
    <property type="match status" value="1"/>
</dbReference>
<dbReference type="NCBIfam" id="TIGR00628">
    <property type="entry name" value="ung"/>
    <property type="match status" value="1"/>
</dbReference>
<comment type="similarity">
    <text evidence="4 11 13">Belongs to the uracil-DNA glycosylase (UDG) superfamily. UNG family.</text>
</comment>
<evidence type="ECO:0000313" key="16">
    <source>
        <dbReference type="Proteomes" id="UP000003823"/>
    </source>
</evidence>
<evidence type="ECO:0000256" key="2">
    <source>
        <dbReference type="ARBA" id="ARBA00002631"/>
    </source>
</evidence>
<evidence type="ECO:0000256" key="9">
    <source>
        <dbReference type="ARBA" id="ARBA00022801"/>
    </source>
</evidence>
<dbReference type="SUPFAM" id="SSF52141">
    <property type="entry name" value="Uracil-DNA glycosylase-like"/>
    <property type="match status" value="1"/>
</dbReference>
<dbReference type="PANTHER" id="PTHR11264:SF0">
    <property type="entry name" value="URACIL-DNA GLYCOSYLASE"/>
    <property type="match status" value="1"/>
</dbReference>
<evidence type="ECO:0000256" key="10">
    <source>
        <dbReference type="ARBA" id="ARBA00023204"/>
    </source>
</evidence>
<dbReference type="PROSITE" id="PS00130">
    <property type="entry name" value="U_DNA_GLYCOSYLASE"/>
    <property type="match status" value="1"/>
</dbReference>
<evidence type="ECO:0000256" key="3">
    <source>
        <dbReference type="ARBA" id="ARBA00004496"/>
    </source>
</evidence>
<dbReference type="InterPro" id="IPR005122">
    <property type="entry name" value="Uracil-DNA_glycosylase-like"/>
</dbReference>
<dbReference type="FunFam" id="3.40.470.10:FF:000008">
    <property type="entry name" value="Uracil-DNA glycosylase"/>
    <property type="match status" value="1"/>
</dbReference>
<protein>
    <recommendedName>
        <fullName evidence="6 11">Uracil-DNA glycosylase</fullName>
        <shortName evidence="11">UDG</shortName>
        <ecNumber evidence="5 11">3.2.2.27</ecNumber>
    </recommendedName>
</protein>
<keyword evidence="7 11" id="KW-0963">Cytoplasm</keyword>